<dbReference type="STRING" id="99656.SAMN05421659_104148"/>
<evidence type="ECO:0000313" key="1">
    <source>
        <dbReference type="EMBL" id="SEW09129.1"/>
    </source>
</evidence>
<gene>
    <name evidence="1" type="ORF">SAMN05421659_104148</name>
</gene>
<keyword evidence="2" id="KW-1185">Reference proteome</keyword>
<evidence type="ECO:0008006" key="3">
    <source>
        <dbReference type="Google" id="ProtNLM"/>
    </source>
</evidence>
<organism evidence="1 2">
    <name type="scientific">[Clostridium] fimetarium</name>
    <dbReference type="NCBI Taxonomy" id="99656"/>
    <lineage>
        <taxon>Bacteria</taxon>
        <taxon>Bacillati</taxon>
        <taxon>Bacillota</taxon>
        <taxon>Clostridia</taxon>
        <taxon>Lachnospirales</taxon>
        <taxon>Lachnospiraceae</taxon>
    </lineage>
</organism>
<accession>A0A1I0P454</accession>
<protein>
    <recommendedName>
        <fullName evidence="3">CDP-Glycerol:Poly(Glycerophosphate) glycerophosphotransferase</fullName>
    </recommendedName>
</protein>
<dbReference type="Proteomes" id="UP000199701">
    <property type="component" value="Unassembled WGS sequence"/>
</dbReference>
<evidence type="ECO:0000313" key="2">
    <source>
        <dbReference type="Proteomes" id="UP000199701"/>
    </source>
</evidence>
<dbReference type="RefSeq" id="WP_330385953.1">
    <property type="nucleotide sequence ID" value="NZ_FOJI01000004.1"/>
</dbReference>
<reference evidence="1 2" key="1">
    <citation type="submission" date="2016-10" db="EMBL/GenBank/DDBJ databases">
        <authorList>
            <person name="de Groot N.N."/>
        </authorList>
    </citation>
    <scope>NUCLEOTIDE SEQUENCE [LARGE SCALE GENOMIC DNA]</scope>
    <source>
        <strain evidence="1 2">DSM 9179</strain>
    </source>
</reference>
<name>A0A1I0P454_9FIRM</name>
<dbReference type="AlphaFoldDB" id="A0A1I0P454"/>
<dbReference type="EMBL" id="FOJI01000004">
    <property type="protein sequence ID" value="SEW09129.1"/>
    <property type="molecule type" value="Genomic_DNA"/>
</dbReference>
<proteinExistence type="predicted"/>
<sequence>MRKVQKEMALDLIQTLYQLHNNIKFMIDKKETAQAMELLELCQQGAIQLGSRIEEEEGKGFVTIGLLEEYCEIIYQIHEKIMHNENCGKSYKILHIQLIQIENSIKNDIKQRFEVVFLPYKASMWDSLESVWKAADVEDNCDAFVIPIPYYDKNPSGDLKQEYWEGDQFPDYVPITRYDTYNFKERLPDMIFIHNPYDECNYVTSIHPYFYSKNIKQFTDSLIYIPYFILDEILPDNQNDVNKIEHFCTLPAIVNADKVVVQSKNMRQIYINIMTKLTGKDTRDYWKNKILGLGSPKVEKIYNTKKENLQIPSEWLNLIQKPDGSWKKIIFYNTSISALLQYNEKMIEKIEEVFRILKKNRDEVILLWRPHPLIKVTIESMRPQLRREYQGLVEQYRKEGWGIYDDSADIDRAIIISDAYYGDSSSVVQLYEKTGKPLMLQNVYSLEENNYSLAMDNIIDYQGEWWFLALKDNGLYRMTKNSLKASLITRIPCEQQETIQQYGKIYIYKDKIFAMPWSAKKIAVYDIKSNEFRYIEFPAEEIYRGMIFLKGVIRENRLYLIPCSLDKLIYIDMDKEIIHTLKESLASGPPITQTTHSFAWGGGFDEGDWVIFTKLEENKVIRINLITGEKQIYQNDLLQLGGAGVIGDSQGIWIIPHKANSIIYWDRIKKQNYIYSDFPEGYQSGELSFYKIYMDKGILYLLPRDANMLLSIDREGHMKNILPKEESIDYGHTLDRYMRYSNIWSYGNELLFISSKTGKLYVIKENGKLEQKKIEVLNSINSTLELDEHTLIIEKENRFENLEKFINIVCINENLNKNINVDIENNIGKNIFITLLNQ</sequence>
<dbReference type="SUPFAM" id="SSF101898">
    <property type="entry name" value="NHL repeat"/>
    <property type="match status" value="1"/>
</dbReference>